<dbReference type="AlphaFoldDB" id="B5Y760"/>
<sequence>MAKQKRFVLSLLVILVQTACLVVRVLKLDGV</sequence>
<protein>
    <submittedName>
        <fullName evidence="2">Uncharacterized protein</fullName>
    </submittedName>
</protein>
<dbReference type="EMBL" id="CP001145">
    <property type="protein sequence ID" value="ACI17171.1"/>
    <property type="molecule type" value="Genomic_DNA"/>
</dbReference>
<organism evidence="2 3">
    <name type="scientific">Coprothermobacter proteolyticus (strain ATCC 35245 / DSM 5265 / OCM 4 / BT)</name>
    <dbReference type="NCBI Taxonomy" id="309798"/>
    <lineage>
        <taxon>Bacteria</taxon>
        <taxon>Pseudomonadati</taxon>
        <taxon>Coprothermobacterota</taxon>
        <taxon>Coprothermobacteria</taxon>
        <taxon>Coprothermobacterales</taxon>
        <taxon>Coprothermobacteraceae</taxon>
        <taxon>Coprothermobacter</taxon>
    </lineage>
</organism>
<keyword evidence="1" id="KW-0472">Membrane</keyword>
<feature type="transmembrane region" description="Helical" evidence="1">
    <location>
        <begin position="7"/>
        <end position="26"/>
    </location>
</feature>
<accession>B5Y760</accession>
<name>B5Y760_COPPD</name>
<keyword evidence="1" id="KW-0812">Transmembrane</keyword>
<reference evidence="2 3" key="2">
    <citation type="journal article" date="2014" name="Genome Announc.">
        <title>Complete Genome Sequence of Coprothermobacter proteolyticus DSM 5265.</title>
        <authorList>
            <person name="Alexiev A."/>
            <person name="Coil D.A."/>
            <person name="Badger J.H."/>
            <person name="Enticknap J."/>
            <person name="Ward N."/>
            <person name="Robb F.T."/>
            <person name="Eisen J.A."/>
        </authorList>
    </citation>
    <scope>NUCLEOTIDE SEQUENCE [LARGE SCALE GENOMIC DNA]</scope>
    <source>
        <strain evidence="3">ATCC 35245 / DSM 5265 / OCM 4 / BT</strain>
    </source>
</reference>
<evidence type="ECO:0000313" key="2">
    <source>
        <dbReference type="EMBL" id="ACI17171.1"/>
    </source>
</evidence>
<keyword evidence="1" id="KW-1133">Transmembrane helix</keyword>
<reference evidence="3" key="1">
    <citation type="submission" date="2008-08" db="EMBL/GenBank/DDBJ databases">
        <title>The complete genome sequence of Coprothermobacter proteolyticus strain ATCC 5245 / DSM 5265 / BT.</title>
        <authorList>
            <person name="Dodson R.J."/>
            <person name="Durkin A.S."/>
            <person name="Wu M."/>
            <person name="Eisen J."/>
            <person name="Sutton G."/>
        </authorList>
    </citation>
    <scope>NUCLEOTIDE SEQUENCE [LARGE SCALE GENOMIC DNA]</scope>
    <source>
        <strain evidence="3">ATCC 35245 / DSM 5265 / OCM 4 / BT</strain>
    </source>
</reference>
<keyword evidence="3" id="KW-1185">Reference proteome</keyword>
<evidence type="ECO:0000256" key="1">
    <source>
        <dbReference type="SAM" id="Phobius"/>
    </source>
</evidence>
<evidence type="ECO:0000313" key="3">
    <source>
        <dbReference type="Proteomes" id="UP000001732"/>
    </source>
</evidence>
<proteinExistence type="predicted"/>
<gene>
    <name evidence="2" type="ordered locus">COPRO5265_0240</name>
</gene>
<dbReference type="Proteomes" id="UP000001732">
    <property type="component" value="Chromosome"/>
</dbReference>